<accession>A0ABD2YKD0</accession>
<dbReference type="GO" id="GO:0008270">
    <property type="term" value="F:zinc ion binding"/>
    <property type="evidence" value="ECO:0007669"/>
    <property type="project" value="UniProtKB-KW"/>
</dbReference>
<name>A0ABD2YKD0_9GENT</name>
<dbReference type="PANTHER" id="PTHR22765">
    <property type="entry name" value="RING FINGER AND PROTEASE ASSOCIATED DOMAIN-CONTAINING"/>
    <property type="match status" value="1"/>
</dbReference>
<evidence type="ECO:0000259" key="2">
    <source>
        <dbReference type="PROSITE" id="PS50089"/>
    </source>
</evidence>
<reference evidence="3 4" key="1">
    <citation type="submission" date="2024-11" db="EMBL/GenBank/DDBJ databases">
        <title>A near-complete genome assembly of Cinchona calisaya.</title>
        <authorList>
            <person name="Lian D.C."/>
            <person name="Zhao X.W."/>
            <person name="Wei L."/>
        </authorList>
    </citation>
    <scope>NUCLEOTIDE SEQUENCE [LARGE SCALE GENOMIC DNA]</scope>
    <source>
        <tissue evidence="3">Nenye</tissue>
    </source>
</reference>
<keyword evidence="4" id="KW-1185">Reference proteome</keyword>
<evidence type="ECO:0000313" key="4">
    <source>
        <dbReference type="Proteomes" id="UP001630127"/>
    </source>
</evidence>
<keyword evidence="1" id="KW-0862">Zinc</keyword>
<dbReference type="InterPro" id="IPR013083">
    <property type="entry name" value="Znf_RING/FYVE/PHD"/>
</dbReference>
<evidence type="ECO:0000313" key="3">
    <source>
        <dbReference type="EMBL" id="KAL3507854.1"/>
    </source>
</evidence>
<dbReference type="PANTHER" id="PTHR22765:SF434">
    <property type="entry name" value="GB|AAD18119.1-RELATED"/>
    <property type="match status" value="1"/>
</dbReference>
<dbReference type="CDD" id="cd16448">
    <property type="entry name" value="RING-H2"/>
    <property type="match status" value="1"/>
</dbReference>
<dbReference type="SMART" id="SM00184">
    <property type="entry name" value="RING"/>
    <property type="match status" value="1"/>
</dbReference>
<keyword evidence="1" id="KW-0863">Zinc-finger</keyword>
<sequence length="263" mass="30755">MKGELPPLNSVHKYTISVEVEPSYYDLHYDPRFLEPQFAIHSLVSVKYKSVKESNQTILDGLLCKSQDFYFPCRRDVIINFNKEAVEFIKTNILDKMYIPFELDKNFVATRILEVARLCLMRPTNTTSTSTSYHNVLPLKLDITKKIELPDFTLRSYNQFYRAGLYGAKGEYERAISRPRTMEEELAEQHSRIDQETMPELDDDSSCCTICLEKMLPGYYAVLPCSHIFHLDCVFGWIWSSRRHRCPLCRDDFFAKKGMRIVT</sequence>
<dbReference type="InterPro" id="IPR001841">
    <property type="entry name" value="Znf_RING"/>
</dbReference>
<dbReference type="Pfam" id="PF13639">
    <property type="entry name" value="zf-RING_2"/>
    <property type="match status" value="1"/>
</dbReference>
<proteinExistence type="predicted"/>
<feature type="domain" description="RING-type" evidence="2">
    <location>
        <begin position="208"/>
        <end position="250"/>
    </location>
</feature>
<evidence type="ECO:0000256" key="1">
    <source>
        <dbReference type="PROSITE-ProRule" id="PRU00175"/>
    </source>
</evidence>
<dbReference type="PROSITE" id="PS50089">
    <property type="entry name" value="ZF_RING_2"/>
    <property type="match status" value="1"/>
</dbReference>
<protein>
    <recommendedName>
        <fullName evidence="2">RING-type domain-containing protein</fullName>
    </recommendedName>
</protein>
<dbReference type="InterPro" id="IPR051826">
    <property type="entry name" value="E3_ubiquitin-ligase_domain"/>
</dbReference>
<comment type="caution">
    <text evidence="3">The sequence shown here is derived from an EMBL/GenBank/DDBJ whole genome shotgun (WGS) entry which is preliminary data.</text>
</comment>
<dbReference type="Proteomes" id="UP001630127">
    <property type="component" value="Unassembled WGS sequence"/>
</dbReference>
<keyword evidence="1" id="KW-0479">Metal-binding</keyword>
<organism evidence="3 4">
    <name type="scientific">Cinchona calisaya</name>
    <dbReference type="NCBI Taxonomy" id="153742"/>
    <lineage>
        <taxon>Eukaryota</taxon>
        <taxon>Viridiplantae</taxon>
        <taxon>Streptophyta</taxon>
        <taxon>Embryophyta</taxon>
        <taxon>Tracheophyta</taxon>
        <taxon>Spermatophyta</taxon>
        <taxon>Magnoliopsida</taxon>
        <taxon>eudicotyledons</taxon>
        <taxon>Gunneridae</taxon>
        <taxon>Pentapetalae</taxon>
        <taxon>asterids</taxon>
        <taxon>lamiids</taxon>
        <taxon>Gentianales</taxon>
        <taxon>Rubiaceae</taxon>
        <taxon>Cinchonoideae</taxon>
        <taxon>Cinchoneae</taxon>
        <taxon>Cinchona</taxon>
    </lineage>
</organism>
<dbReference type="AlphaFoldDB" id="A0ABD2YKD0"/>
<dbReference type="EMBL" id="JBJUIK010000013">
    <property type="protein sequence ID" value="KAL3507854.1"/>
    <property type="molecule type" value="Genomic_DNA"/>
</dbReference>
<dbReference type="SUPFAM" id="SSF57850">
    <property type="entry name" value="RING/U-box"/>
    <property type="match status" value="1"/>
</dbReference>
<gene>
    <name evidence="3" type="ORF">ACH5RR_033236</name>
</gene>
<dbReference type="Gene3D" id="3.30.40.10">
    <property type="entry name" value="Zinc/RING finger domain, C3HC4 (zinc finger)"/>
    <property type="match status" value="1"/>
</dbReference>